<reference evidence="1 2" key="1">
    <citation type="submission" date="2018-08" db="EMBL/GenBank/DDBJ databases">
        <title>Actinomadura jelena sp. nov., a novel Actinomycete isolated from soil in Chad.</title>
        <authorList>
            <person name="Shi L."/>
        </authorList>
    </citation>
    <scope>NUCLEOTIDE SEQUENCE [LARGE SCALE GENOMIC DNA]</scope>
    <source>
        <strain evidence="1 2">NEAU-G17</strain>
    </source>
</reference>
<dbReference type="Proteomes" id="UP000261811">
    <property type="component" value="Unassembled WGS sequence"/>
</dbReference>
<name>A0A372JN29_9ACTN</name>
<protein>
    <submittedName>
        <fullName evidence="1">Uncharacterized protein</fullName>
    </submittedName>
</protein>
<dbReference type="OrthoDB" id="4228720at2"/>
<keyword evidence="2" id="KW-1185">Reference proteome</keyword>
<gene>
    <name evidence="1" type="ORF">DZF91_11955</name>
</gene>
<evidence type="ECO:0000313" key="1">
    <source>
        <dbReference type="EMBL" id="RFU41417.1"/>
    </source>
</evidence>
<dbReference type="RefSeq" id="WP_117357546.1">
    <property type="nucleotide sequence ID" value="NZ_QURH01000212.1"/>
</dbReference>
<proteinExistence type="predicted"/>
<accession>A0A372JN29</accession>
<evidence type="ECO:0000313" key="2">
    <source>
        <dbReference type="Proteomes" id="UP000261811"/>
    </source>
</evidence>
<comment type="caution">
    <text evidence="1">The sequence shown here is derived from an EMBL/GenBank/DDBJ whole genome shotgun (WGS) entry which is preliminary data.</text>
</comment>
<dbReference type="EMBL" id="QURH01000212">
    <property type="protein sequence ID" value="RFU41417.1"/>
    <property type="molecule type" value="Genomic_DNA"/>
</dbReference>
<dbReference type="AlphaFoldDB" id="A0A372JN29"/>
<sequence length="357" mass="39089">MEFLYNVVHRQLTADVVCSCGHPVTHLAHDLLRLAGAENATRITDVLEGHVFEGEVLREPALPVAEICLAALTQDISPVSREIISRILLQIVSASEWKVKAAAGGRDIVQECREVVRRGTWLFYAEVFNCRAPGASAASLMILESLGEDPELLDEAYRVAHPALREPSFDRAEMSLDDAREQWKAKEFLRDEIERQLTEDVTCPCGEPAAHLGDDLLYLAEAGNGSPRVNAFEGHVFDGEVLHVPALPVARICMAALTQKLAVDSRLTFLDLLDRIVSCDSQGWGIPAGRDLVQEIKEALAPGLGLLYAEVFKGPTSGISGTAFMILQALGDNPDRLRSAYRAAYSMMDWVLLDDGV</sequence>
<organism evidence="1 2">
    <name type="scientific">Actinomadura logoneensis</name>
    <dbReference type="NCBI Taxonomy" id="2293572"/>
    <lineage>
        <taxon>Bacteria</taxon>
        <taxon>Bacillati</taxon>
        <taxon>Actinomycetota</taxon>
        <taxon>Actinomycetes</taxon>
        <taxon>Streptosporangiales</taxon>
        <taxon>Thermomonosporaceae</taxon>
        <taxon>Actinomadura</taxon>
    </lineage>
</organism>